<dbReference type="Gene3D" id="3.40.50.1820">
    <property type="entry name" value="alpha/beta hydrolase"/>
    <property type="match status" value="1"/>
</dbReference>
<keyword evidence="3" id="KW-1185">Reference proteome</keyword>
<evidence type="ECO:0000313" key="3">
    <source>
        <dbReference type="Proteomes" id="UP001597218"/>
    </source>
</evidence>
<dbReference type="Proteomes" id="UP001597218">
    <property type="component" value="Unassembled WGS sequence"/>
</dbReference>
<organism evidence="2 3">
    <name type="scientific">Sporosarcina siberiensis</name>
    <dbReference type="NCBI Taxonomy" id="1365606"/>
    <lineage>
        <taxon>Bacteria</taxon>
        <taxon>Bacillati</taxon>
        <taxon>Bacillota</taxon>
        <taxon>Bacilli</taxon>
        <taxon>Bacillales</taxon>
        <taxon>Caryophanaceae</taxon>
        <taxon>Sporosarcina</taxon>
    </lineage>
</organism>
<comment type="caution">
    <text evidence="2">The sequence shown here is derived from an EMBL/GenBank/DDBJ whole genome shotgun (WGS) entry which is preliminary data.</text>
</comment>
<dbReference type="InterPro" id="IPR029058">
    <property type="entry name" value="AB_hydrolase_fold"/>
</dbReference>
<feature type="domain" description="Serine aminopeptidase S33" evidence="1">
    <location>
        <begin position="23"/>
        <end position="231"/>
    </location>
</feature>
<dbReference type="RefSeq" id="WP_381535415.1">
    <property type="nucleotide sequence ID" value="NZ_JBHUGI010000004.1"/>
</dbReference>
<protein>
    <submittedName>
        <fullName evidence="2">Alpha/beta hydrolase</fullName>
    </submittedName>
</protein>
<proteinExistence type="predicted"/>
<keyword evidence="2" id="KW-0378">Hydrolase</keyword>
<dbReference type="InterPro" id="IPR022742">
    <property type="entry name" value="Hydrolase_4"/>
</dbReference>
<sequence>MSEEFTVLKDAEEFYYTGNEIGILVSHGFTGTTQSMAYLGKRLADEGFTVFGPRLRGHGTTPEDMETATFEEWIEDVEAGLGRLKETCSAVFVTGLSMGGTLTLYLAERHPEIAGIMPINAAVEMSEFESYYLSLKDKERFIDGIGSDIKAEGIKELAYAKTPVQSMGELVQLLKIVQKDLGKITIPALILSSKVDHVVPPLNSQIIYEDIQSDVKELVKLEESYHVATLDNDKEFIADQCISFIRKCME</sequence>
<evidence type="ECO:0000259" key="1">
    <source>
        <dbReference type="Pfam" id="PF12146"/>
    </source>
</evidence>
<dbReference type="PANTHER" id="PTHR11614">
    <property type="entry name" value="PHOSPHOLIPASE-RELATED"/>
    <property type="match status" value="1"/>
</dbReference>
<evidence type="ECO:0000313" key="2">
    <source>
        <dbReference type="EMBL" id="MFD1926757.1"/>
    </source>
</evidence>
<reference evidence="3" key="1">
    <citation type="journal article" date="2019" name="Int. J. Syst. Evol. Microbiol.">
        <title>The Global Catalogue of Microorganisms (GCM) 10K type strain sequencing project: providing services to taxonomists for standard genome sequencing and annotation.</title>
        <authorList>
            <consortium name="The Broad Institute Genomics Platform"/>
            <consortium name="The Broad Institute Genome Sequencing Center for Infectious Disease"/>
            <person name="Wu L."/>
            <person name="Ma J."/>
        </authorList>
    </citation>
    <scope>NUCLEOTIDE SEQUENCE [LARGE SCALE GENOMIC DNA]</scope>
    <source>
        <strain evidence="3">CGMCC 4.7177</strain>
    </source>
</reference>
<dbReference type="EMBL" id="JBHUGI010000004">
    <property type="protein sequence ID" value="MFD1926757.1"/>
    <property type="molecule type" value="Genomic_DNA"/>
</dbReference>
<dbReference type="SUPFAM" id="SSF53474">
    <property type="entry name" value="alpha/beta-Hydrolases"/>
    <property type="match status" value="1"/>
</dbReference>
<gene>
    <name evidence="2" type="ORF">ACFSFY_01540</name>
</gene>
<dbReference type="GO" id="GO:0016787">
    <property type="term" value="F:hydrolase activity"/>
    <property type="evidence" value="ECO:0007669"/>
    <property type="project" value="UniProtKB-KW"/>
</dbReference>
<dbReference type="InterPro" id="IPR012354">
    <property type="entry name" value="Esterase_lipase"/>
</dbReference>
<name>A0ABW4SD76_9BACL</name>
<accession>A0ABW4SD76</accession>
<dbReference type="InterPro" id="IPR051044">
    <property type="entry name" value="MAG_DAG_Lipase"/>
</dbReference>
<dbReference type="Pfam" id="PF12146">
    <property type="entry name" value="Hydrolase_4"/>
    <property type="match status" value="1"/>
</dbReference>
<dbReference type="PIRSF" id="PIRSF017388">
    <property type="entry name" value="Esterase_lipase"/>
    <property type="match status" value="1"/>
</dbReference>